<evidence type="ECO:0000313" key="1">
    <source>
        <dbReference type="EMBL" id="CAK9209011.1"/>
    </source>
</evidence>
<protein>
    <submittedName>
        <fullName evidence="1">Uncharacterized protein</fullName>
    </submittedName>
</protein>
<name>A0ABP0TZ59_9BRYO</name>
<dbReference type="EMBL" id="OZ019909">
    <property type="protein sequence ID" value="CAK9209011.1"/>
    <property type="molecule type" value="Genomic_DNA"/>
</dbReference>
<keyword evidence="2" id="KW-1185">Reference proteome</keyword>
<sequence>MQGEGDKDDAMEEEAPHTWLNTKTRSKFLVVTPMKLSWQRVKYMMDGGSERPMGVIRGNRPAMCHHETLSYNFEMTIIDDDDDYYGGCGVAIGFTN</sequence>
<dbReference type="Proteomes" id="UP001497512">
    <property type="component" value="Chromosome 17"/>
</dbReference>
<accession>A0ABP0TZ59</accession>
<organism evidence="1 2">
    <name type="scientific">Sphagnum troendelagicum</name>
    <dbReference type="NCBI Taxonomy" id="128251"/>
    <lineage>
        <taxon>Eukaryota</taxon>
        <taxon>Viridiplantae</taxon>
        <taxon>Streptophyta</taxon>
        <taxon>Embryophyta</taxon>
        <taxon>Bryophyta</taxon>
        <taxon>Sphagnophytina</taxon>
        <taxon>Sphagnopsida</taxon>
        <taxon>Sphagnales</taxon>
        <taxon>Sphagnaceae</taxon>
        <taxon>Sphagnum</taxon>
    </lineage>
</organism>
<proteinExistence type="predicted"/>
<evidence type="ECO:0000313" key="2">
    <source>
        <dbReference type="Proteomes" id="UP001497512"/>
    </source>
</evidence>
<reference evidence="1" key="1">
    <citation type="submission" date="2024-02" db="EMBL/GenBank/DDBJ databases">
        <authorList>
            <consortium name="ELIXIR-Norway"/>
            <consortium name="Elixir Norway"/>
        </authorList>
    </citation>
    <scope>NUCLEOTIDE SEQUENCE</scope>
</reference>
<gene>
    <name evidence="1" type="ORF">CSSPTR1EN2_LOCUS9470</name>
</gene>